<dbReference type="SUPFAM" id="SSF48452">
    <property type="entry name" value="TPR-like"/>
    <property type="match status" value="1"/>
</dbReference>
<accession>A0ABU3L4V6</accession>
<dbReference type="Gene3D" id="1.25.40.390">
    <property type="match status" value="2"/>
</dbReference>
<dbReference type="Proteomes" id="UP001250656">
    <property type="component" value="Unassembled WGS sequence"/>
</dbReference>
<dbReference type="InterPro" id="IPR011990">
    <property type="entry name" value="TPR-like_helical_dom_sf"/>
</dbReference>
<proteinExistence type="predicted"/>
<keyword evidence="2" id="KW-1185">Reference proteome</keyword>
<evidence type="ECO:0000313" key="2">
    <source>
        <dbReference type="Proteomes" id="UP001250656"/>
    </source>
</evidence>
<dbReference type="PROSITE" id="PS51257">
    <property type="entry name" value="PROKAR_LIPOPROTEIN"/>
    <property type="match status" value="1"/>
</dbReference>
<dbReference type="InterPro" id="IPR041662">
    <property type="entry name" value="SusD-like_2"/>
</dbReference>
<organism evidence="1 2">
    <name type="scientific">Pricia mediterranea</name>
    <dbReference type="NCBI Taxonomy" id="3076079"/>
    <lineage>
        <taxon>Bacteria</taxon>
        <taxon>Pseudomonadati</taxon>
        <taxon>Bacteroidota</taxon>
        <taxon>Flavobacteriia</taxon>
        <taxon>Flavobacteriales</taxon>
        <taxon>Flavobacteriaceae</taxon>
        <taxon>Pricia</taxon>
    </lineage>
</organism>
<dbReference type="EMBL" id="JAVTTP010000001">
    <property type="protein sequence ID" value="MDT7828660.1"/>
    <property type="molecule type" value="Genomic_DNA"/>
</dbReference>
<dbReference type="RefSeq" id="WP_314014089.1">
    <property type="nucleotide sequence ID" value="NZ_JAVTTP010000001.1"/>
</dbReference>
<evidence type="ECO:0000313" key="1">
    <source>
        <dbReference type="EMBL" id="MDT7828660.1"/>
    </source>
</evidence>
<dbReference type="Pfam" id="PF12771">
    <property type="entry name" value="SusD-like_2"/>
    <property type="match status" value="1"/>
</dbReference>
<reference evidence="1 2" key="1">
    <citation type="submission" date="2023-09" db="EMBL/GenBank/DDBJ databases">
        <title>Novel taxa isolated from Blanes Bay.</title>
        <authorList>
            <person name="Rey-Velasco X."/>
            <person name="Lucena T."/>
        </authorList>
    </citation>
    <scope>NUCLEOTIDE SEQUENCE [LARGE SCALE GENOMIC DNA]</scope>
    <source>
        <strain evidence="1 2">S334</strain>
    </source>
</reference>
<protein>
    <submittedName>
        <fullName evidence="1">SusD/RagB family nutrient-binding outer membrane lipoprotein</fullName>
    </submittedName>
</protein>
<sequence length="574" mass="63890">MKNIFKKGIPVLFVLFGFFGCSDFDEINENPNRFTSDEVSAKFFMTELQIQLYAPNRFPYWRAQLIHADRYAGHFTFGFNGSWWNDGLGYDYNSGYTDAAYDYMAGYLGKLSGFINFVQDGGDLENEQFYAIGLIMKGLYYQMYVDTFGMAPYSEAFDPENLTPKYDELAIIYEGVISELDEAMSIIGDASVTGDGIELLTNNDLFFNGDMQKWKKLANTLKLRMALRAEGAEGASFAENAIAEAMAAPLLTTEDENALMEKDVEISQWANAAYGDVWWNFGLGSNWTVGRTLIDYLRENDDPRLTRYAQPIDGGEVVLTQAAEGEARDMFAKHAEFILQQLEDAEVPFTTTSGSKTVDGVSVDTVGVSIAPGEYYVGQPTRLNGFIYNQVKEEFFSRPADIVINPKNQGKPIFPEIVMSAAEGNFLQAEAIVKGMGAGDAQALYQEGIRQAMKMWEVPDGEIDTFLATEDIALLNGTSEENLEKIAVQLWLASYTDGFQAWAVVRDTGYPSELYNGVSDFDIFEVGTTLNGAYPQRMRYGNGAYNTNGDNTSAAVQQQGPDVQGTTLWWAKQQ</sequence>
<keyword evidence="1" id="KW-0449">Lipoprotein</keyword>
<comment type="caution">
    <text evidence="1">The sequence shown here is derived from an EMBL/GenBank/DDBJ whole genome shotgun (WGS) entry which is preliminary data.</text>
</comment>
<gene>
    <name evidence="1" type="ORF">RQM65_08290</name>
</gene>
<name>A0ABU3L4V6_9FLAO</name>